<dbReference type="PROSITE" id="PS51968">
    <property type="entry name" value="GRH_CP2_DB"/>
    <property type="match status" value="1"/>
</dbReference>
<dbReference type="GO" id="GO:0005634">
    <property type="term" value="C:nucleus"/>
    <property type="evidence" value="ECO:0000318"/>
    <property type="project" value="GO_Central"/>
</dbReference>
<dbReference type="InterPro" id="IPR040167">
    <property type="entry name" value="TF_CP2-like"/>
</dbReference>
<dbReference type="Pfam" id="PF25416">
    <property type="entry name" value="GRHL1_C"/>
    <property type="match status" value="1"/>
</dbReference>
<evidence type="ECO:0000259" key="9">
    <source>
        <dbReference type="PROSITE" id="PS51968"/>
    </source>
</evidence>
<dbReference type="InterPro" id="IPR013761">
    <property type="entry name" value="SAM/pointed_sf"/>
</dbReference>
<dbReference type="Ensembl" id="ENSCINT00000023456.2">
    <property type="protein sequence ID" value="ENSCINP00000023210.2"/>
    <property type="gene ID" value="ENSCING00000009038.3"/>
</dbReference>
<dbReference type="InterPro" id="IPR041418">
    <property type="entry name" value="SAM_3"/>
</dbReference>
<dbReference type="GO" id="GO:0006357">
    <property type="term" value="P:regulation of transcription by RNA polymerase II"/>
    <property type="evidence" value="ECO:0000318"/>
    <property type="project" value="GO_Central"/>
</dbReference>
<keyword evidence="5" id="KW-0804">Transcription</keyword>
<evidence type="ECO:0000256" key="2">
    <source>
        <dbReference type="ARBA" id="ARBA00010852"/>
    </source>
</evidence>
<dbReference type="HOGENOM" id="CLU_015127_2_0_1"/>
<evidence type="ECO:0000256" key="3">
    <source>
        <dbReference type="ARBA" id="ARBA00023015"/>
    </source>
</evidence>
<dbReference type="InterPro" id="IPR057520">
    <property type="entry name" value="GRHL1/CP2_C"/>
</dbReference>
<feature type="domain" description="Grh/CP2 DB" evidence="9">
    <location>
        <begin position="54"/>
        <end position="289"/>
    </location>
</feature>
<dbReference type="Pfam" id="PF04516">
    <property type="entry name" value="CP2"/>
    <property type="match status" value="1"/>
</dbReference>
<dbReference type="SUPFAM" id="SSF47769">
    <property type="entry name" value="SAM/Pointed domain"/>
    <property type="match status" value="1"/>
</dbReference>
<dbReference type="InParanoid" id="F6VI40"/>
<evidence type="ECO:0000256" key="7">
    <source>
        <dbReference type="PROSITE-ProRule" id="PRU01313"/>
    </source>
</evidence>
<evidence type="ECO:0000256" key="8">
    <source>
        <dbReference type="SAM" id="MobiDB-lite"/>
    </source>
</evidence>
<proteinExistence type="inferred from homology"/>
<evidence type="ECO:0000313" key="11">
    <source>
        <dbReference type="Proteomes" id="UP000008144"/>
    </source>
</evidence>
<protein>
    <recommendedName>
        <fullName evidence="9">Grh/CP2 DB domain-containing protein</fullName>
    </recommendedName>
</protein>
<dbReference type="AlphaFoldDB" id="F6VI40"/>
<keyword evidence="11" id="KW-1185">Reference proteome</keyword>
<evidence type="ECO:0000256" key="5">
    <source>
        <dbReference type="ARBA" id="ARBA00023163"/>
    </source>
</evidence>
<dbReference type="PANTHER" id="PTHR11037">
    <property type="entry name" value="TRANSCRIPTION FACTOR CP2"/>
    <property type="match status" value="1"/>
</dbReference>
<dbReference type="OMA" id="THINQVY"/>
<dbReference type="GeneTree" id="ENSGT00940000173985"/>
<reference evidence="10" key="2">
    <citation type="journal article" date="2008" name="Genome Biol.">
        <title>Improved genome assembly and evidence-based global gene model set for the chordate Ciona intestinalis: new insight into intron and operon populations.</title>
        <authorList>
            <person name="Satou Y."/>
            <person name="Mineta K."/>
            <person name="Ogasawara M."/>
            <person name="Sasakura Y."/>
            <person name="Shoguchi E."/>
            <person name="Ueno K."/>
            <person name="Yamada L."/>
            <person name="Matsumoto J."/>
            <person name="Wasserscheid J."/>
            <person name="Dewar K."/>
            <person name="Wiley G.B."/>
            <person name="Macmil S.L."/>
            <person name="Roe B.A."/>
            <person name="Zeller R.W."/>
            <person name="Hastings K.E."/>
            <person name="Lemaire P."/>
            <person name="Lindquist E."/>
            <person name="Endo T."/>
            <person name="Hotta K."/>
            <person name="Inaba K."/>
        </authorList>
    </citation>
    <scope>NUCLEOTIDE SEQUENCE [LARGE SCALE GENOMIC DNA]</scope>
    <source>
        <strain evidence="10">wild type</strain>
    </source>
</reference>
<evidence type="ECO:0000256" key="4">
    <source>
        <dbReference type="ARBA" id="ARBA00023125"/>
    </source>
</evidence>
<evidence type="ECO:0000256" key="1">
    <source>
        <dbReference type="ARBA" id="ARBA00004123"/>
    </source>
</evidence>
<comment type="similarity">
    <text evidence="2">Belongs to the grh/CP2 family. CP2 subfamily.</text>
</comment>
<dbReference type="Gene3D" id="1.10.150.50">
    <property type="entry name" value="Transcription Factor, Ets-1"/>
    <property type="match status" value="1"/>
</dbReference>
<comment type="subcellular location">
    <subcellularLocation>
        <location evidence="1 7">Nucleus</location>
    </subcellularLocation>
</comment>
<dbReference type="FunCoup" id="F6VI40">
    <property type="interactions" value="30"/>
</dbReference>
<accession>F6VI40</accession>
<dbReference type="PANTHER" id="PTHR11037:SF21">
    <property type="entry name" value="GEMINI, ISOFORM C"/>
    <property type="match status" value="1"/>
</dbReference>
<evidence type="ECO:0000256" key="6">
    <source>
        <dbReference type="ARBA" id="ARBA00023242"/>
    </source>
</evidence>
<feature type="region of interest" description="Disordered" evidence="8">
    <location>
        <begin position="230"/>
        <end position="251"/>
    </location>
</feature>
<sequence length="527" mass="60149">VAWVKMDGMESDLVKDFDANLSGLGLELGANAYNMSEVLNLPIFKQESLLGNQGLPPLQYMLCAPTSPATKVYEETLTYLNQGLPYEIKLKKLRDIPDLGTLKHVKSQLRVVFHDRRLQYTEYEQFQNWKFNRPGDRLLNIDIPMSVGVIQPREHPEQLNLVEFIWDVEKEASVFIQVHCISTEFTVRKHGGEKGVPFRIQIDTYALQNFNEYGRYIHSASCQIKVFKPKGADRKQKTDKDKMERRTAQEKLKYQPSYDSTLLSECMPTLPSNEQLATMTHATSQPQNIISEQITEMIVPQTDYIAVSQPRSNNSSLSERHSLNTTSYNQIVEASMIVPDSESINTKTNCRASPAIKSDALLQNATVAETQEWLQRNRFASFMKTFSNFSALDLLTLSRDDTTHICGQADGIRLYNSLRSKPIHPPLTLYLTPASQKNEGDILVYKAYYLSQATENELMKATTSCLFPHDEGLVQQQQPYQILYQPHRKNIHVLVTDEVVSVIKDESSFTVHLLKNENSDNFRVIIK</sequence>
<dbReference type="Proteomes" id="UP000008144">
    <property type="component" value="Chromosome 3"/>
</dbReference>
<organism evidence="10 11">
    <name type="scientific">Ciona intestinalis</name>
    <name type="common">Transparent sea squirt</name>
    <name type="synonym">Ascidia intestinalis</name>
    <dbReference type="NCBI Taxonomy" id="7719"/>
    <lineage>
        <taxon>Eukaryota</taxon>
        <taxon>Metazoa</taxon>
        <taxon>Chordata</taxon>
        <taxon>Tunicata</taxon>
        <taxon>Ascidiacea</taxon>
        <taxon>Phlebobranchia</taxon>
        <taxon>Cionidae</taxon>
        <taxon>Ciona</taxon>
    </lineage>
</organism>
<keyword evidence="6 7" id="KW-0539">Nucleus</keyword>
<dbReference type="GO" id="GO:0000978">
    <property type="term" value="F:RNA polymerase II cis-regulatory region sequence-specific DNA binding"/>
    <property type="evidence" value="ECO:0000318"/>
    <property type="project" value="GO_Central"/>
</dbReference>
<keyword evidence="4 7" id="KW-0238">DNA-binding</keyword>
<keyword evidence="3" id="KW-0805">Transcription regulation</keyword>
<dbReference type="Pfam" id="PF18016">
    <property type="entry name" value="SAM_3"/>
    <property type="match status" value="1"/>
</dbReference>
<dbReference type="EMBL" id="EAAA01001773">
    <property type="status" value="NOT_ANNOTATED_CDS"/>
    <property type="molecule type" value="Genomic_DNA"/>
</dbReference>
<reference evidence="10" key="4">
    <citation type="submission" date="2025-09" db="UniProtKB">
        <authorList>
            <consortium name="Ensembl"/>
        </authorList>
    </citation>
    <scope>IDENTIFICATION</scope>
</reference>
<evidence type="ECO:0000313" key="10">
    <source>
        <dbReference type="Ensembl" id="ENSCINP00000023210.2"/>
    </source>
</evidence>
<reference evidence="11" key="1">
    <citation type="journal article" date="2002" name="Science">
        <title>The draft genome of Ciona intestinalis: insights into chordate and vertebrate origins.</title>
        <authorList>
            <person name="Dehal P."/>
            <person name="Satou Y."/>
            <person name="Campbell R.K."/>
            <person name="Chapman J."/>
            <person name="Degnan B."/>
            <person name="De Tomaso A."/>
            <person name="Davidson B."/>
            <person name="Di Gregorio A."/>
            <person name="Gelpke M."/>
            <person name="Goodstein D.M."/>
            <person name="Harafuji N."/>
            <person name="Hastings K.E."/>
            <person name="Ho I."/>
            <person name="Hotta K."/>
            <person name="Huang W."/>
            <person name="Kawashima T."/>
            <person name="Lemaire P."/>
            <person name="Martinez D."/>
            <person name="Meinertzhagen I.A."/>
            <person name="Necula S."/>
            <person name="Nonaka M."/>
            <person name="Putnam N."/>
            <person name="Rash S."/>
            <person name="Saiga H."/>
            <person name="Satake M."/>
            <person name="Terry A."/>
            <person name="Yamada L."/>
            <person name="Wang H.G."/>
            <person name="Awazu S."/>
            <person name="Azumi K."/>
            <person name="Boore J."/>
            <person name="Branno M."/>
            <person name="Chin-Bow S."/>
            <person name="DeSantis R."/>
            <person name="Doyle S."/>
            <person name="Francino P."/>
            <person name="Keys D.N."/>
            <person name="Haga S."/>
            <person name="Hayashi H."/>
            <person name="Hino K."/>
            <person name="Imai K.S."/>
            <person name="Inaba K."/>
            <person name="Kano S."/>
            <person name="Kobayashi K."/>
            <person name="Kobayashi M."/>
            <person name="Lee B.I."/>
            <person name="Makabe K.W."/>
            <person name="Manohar C."/>
            <person name="Matassi G."/>
            <person name="Medina M."/>
            <person name="Mochizuki Y."/>
            <person name="Mount S."/>
            <person name="Morishita T."/>
            <person name="Miura S."/>
            <person name="Nakayama A."/>
            <person name="Nishizaka S."/>
            <person name="Nomoto H."/>
            <person name="Ohta F."/>
            <person name="Oishi K."/>
            <person name="Rigoutsos I."/>
            <person name="Sano M."/>
            <person name="Sasaki A."/>
            <person name="Sasakura Y."/>
            <person name="Shoguchi E."/>
            <person name="Shin-i T."/>
            <person name="Spagnuolo A."/>
            <person name="Stainier D."/>
            <person name="Suzuki M.M."/>
            <person name="Tassy O."/>
            <person name="Takatori N."/>
            <person name="Tokuoka M."/>
            <person name="Yagi K."/>
            <person name="Yoshizaki F."/>
            <person name="Wada S."/>
            <person name="Zhang C."/>
            <person name="Hyatt P.D."/>
            <person name="Larimer F."/>
            <person name="Detter C."/>
            <person name="Doggett N."/>
            <person name="Glavina T."/>
            <person name="Hawkins T."/>
            <person name="Richardson P."/>
            <person name="Lucas S."/>
            <person name="Kohara Y."/>
            <person name="Levine M."/>
            <person name="Satoh N."/>
            <person name="Rokhsar D.S."/>
        </authorList>
    </citation>
    <scope>NUCLEOTIDE SEQUENCE [LARGE SCALE GENOMIC DNA]</scope>
</reference>
<dbReference type="GO" id="GO:0001228">
    <property type="term" value="F:DNA-binding transcription activator activity, RNA polymerase II-specific"/>
    <property type="evidence" value="ECO:0000318"/>
    <property type="project" value="GO_Central"/>
</dbReference>
<reference evidence="10" key="3">
    <citation type="submission" date="2025-08" db="UniProtKB">
        <authorList>
            <consortium name="Ensembl"/>
        </authorList>
    </citation>
    <scope>IDENTIFICATION</scope>
</reference>
<dbReference type="InterPro" id="IPR007604">
    <property type="entry name" value="CP2"/>
</dbReference>
<name>F6VI40_CIOIN</name>
<dbReference type="FunFam" id="1.10.150.50:FF:000086">
    <property type="entry name" value="Alpha-globin transcription factor CP2"/>
    <property type="match status" value="1"/>
</dbReference>